<proteinExistence type="predicted"/>
<protein>
    <submittedName>
        <fullName evidence="2">Uncharacterized protein</fullName>
    </submittedName>
</protein>
<dbReference type="Proteomes" id="UP000366872">
    <property type="component" value="Unassembled WGS sequence"/>
</dbReference>
<gene>
    <name evidence="2" type="ORF">PDESU_01624</name>
</gene>
<feature type="signal peptide" evidence="1">
    <location>
        <begin position="1"/>
        <end position="18"/>
    </location>
</feature>
<dbReference type="AlphaFoldDB" id="A0A6C2TZE7"/>
<evidence type="ECO:0000313" key="3">
    <source>
        <dbReference type="Proteomes" id="UP000366872"/>
    </source>
</evidence>
<keyword evidence="3" id="KW-1185">Reference proteome</keyword>
<dbReference type="RefSeq" id="WP_136078684.1">
    <property type="nucleotide sequence ID" value="NZ_CAAHFG010000001.1"/>
</dbReference>
<sequence length="689" mass="76589">MKKKLFATVLMAAGFAFGSSSRNPAELKGDFHFPMVGPDHTHMQQLLMNSMGYINPTHGLIDEQSGYPVEGWNHDPSKGLYLRSFTQLTSIGEWVELLANIAAGYADNPYVTRDDALVKLEQAVHSLVADQQDPTVSAKGLLGNFLGLEGGRRLGPLGEEVEKVDFVDAFGDAKAEKIWQALTERGWIVPQREDVEGKIKRVGEYGSEYFTGALEPFADDATKYKIMELLDERVVKIIFGDNVNLTSSIAKTIGALLHPNVKEDPKAVELREKMEAFILAQEEGYNHLFDPETDTFIFGWNASTDQFVGWPDGKGGWVVGHQNYFINEFRAPFMFCLLKYDFPVNSVKNSGFQIKPYRMKDGKDIYTLATWHGSAFQSLGLTSFMQESQFAGWQKNLENTVDIELDFARRLGNPGFLTESYSGKGVEYTGDVGIPDIAVASHHRITDAPSLYTLGVSYMIAPEKMEAFLAEHWETFSGLFTDHGPWEGYNTSSNAVIEFQTSAHTLSLVLGGIGSGHENMQRYLAAHDLETKLAEFNKPGAEMNLLKEDVQWLSWTSAGDELVPQRTTDRFQVRGEKVRTGGITIVVLEEKGISLSNGMLEIKYRAADPIEGVITLKRAPGLPIKPMVFENEIYIRFDVAVGHENTIEIPMPGTPGLVNIKELILVYGDDHVVAPVDLTITGFEFIPVD</sequence>
<keyword evidence="1" id="KW-0732">Signal</keyword>
<feature type="chain" id="PRO_5025421425" evidence="1">
    <location>
        <begin position="19"/>
        <end position="689"/>
    </location>
</feature>
<reference evidence="2 3" key="1">
    <citation type="submission" date="2019-04" db="EMBL/GenBank/DDBJ databases">
        <authorList>
            <person name="Van Vliet M D."/>
        </authorList>
    </citation>
    <scope>NUCLEOTIDE SEQUENCE [LARGE SCALE GENOMIC DNA]</scope>
    <source>
        <strain evidence="2 3">F1</strain>
    </source>
</reference>
<accession>A0A6C2TZE7</accession>
<organism evidence="2 3">
    <name type="scientific">Pontiella desulfatans</name>
    <dbReference type="NCBI Taxonomy" id="2750659"/>
    <lineage>
        <taxon>Bacteria</taxon>
        <taxon>Pseudomonadati</taxon>
        <taxon>Kiritimatiellota</taxon>
        <taxon>Kiritimatiellia</taxon>
        <taxon>Kiritimatiellales</taxon>
        <taxon>Pontiellaceae</taxon>
        <taxon>Pontiella</taxon>
    </lineage>
</organism>
<evidence type="ECO:0000313" key="2">
    <source>
        <dbReference type="EMBL" id="VGO13070.1"/>
    </source>
</evidence>
<dbReference type="EMBL" id="CAAHFG010000001">
    <property type="protein sequence ID" value="VGO13070.1"/>
    <property type="molecule type" value="Genomic_DNA"/>
</dbReference>
<name>A0A6C2TZE7_PONDE</name>
<evidence type="ECO:0000256" key="1">
    <source>
        <dbReference type="SAM" id="SignalP"/>
    </source>
</evidence>